<evidence type="ECO:0000313" key="4">
    <source>
        <dbReference type="Proteomes" id="UP000036313"/>
    </source>
</evidence>
<evidence type="ECO:0000256" key="1">
    <source>
        <dbReference type="SAM" id="Phobius"/>
    </source>
</evidence>
<reference evidence="2 4" key="1">
    <citation type="journal article" date="2015" name="Genome Biol. Evol.">
        <title>Characterization of Three Mycobacterium spp. with Potential Use in Bioremediation by Genome Sequencing and Comparative Genomics.</title>
        <authorList>
            <person name="Das S."/>
            <person name="Pettersson B.M."/>
            <person name="Behra P.R."/>
            <person name="Ramesh M."/>
            <person name="Dasgupta S."/>
            <person name="Bhattacharya A."/>
            <person name="Kirsebom L.A."/>
        </authorList>
    </citation>
    <scope>NUCLEOTIDE SEQUENCE [LARGE SCALE GENOMIC DNA]</scope>
    <source>
        <strain evidence="2 4">DSM 44075</strain>
    </source>
</reference>
<accession>A0A0J6VNB2</accession>
<evidence type="ECO:0000313" key="3">
    <source>
        <dbReference type="EMBL" id="TDL12171.1"/>
    </source>
</evidence>
<feature type="transmembrane region" description="Helical" evidence="1">
    <location>
        <begin position="312"/>
        <end position="338"/>
    </location>
</feature>
<proteinExistence type="predicted"/>
<feature type="transmembrane region" description="Helical" evidence="1">
    <location>
        <begin position="264"/>
        <end position="292"/>
    </location>
</feature>
<dbReference type="Proteomes" id="UP000294952">
    <property type="component" value="Unassembled WGS sequence"/>
</dbReference>
<evidence type="ECO:0000313" key="2">
    <source>
        <dbReference type="EMBL" id="KMO72510.1"/>
    </source>
</evidence>
<keyword evidence="1" id="KW-0472">Membrane</keyword>
<sequence length="381" mass="41502">MTSRIDTRAADRWFLDRGLPSVLTPRGRFTAVWPRSAPALAAVAVLAVSRLVVYWLTGDRYVSIDSIDVTTVERVVLVVLALAVPVAAIAGWRTARLNADRSQSIVSAVASVVAIVCDVLQRDVLSLVSTGGIIVAILVLTVTGVGSVLGWATRLTWAQLRAVGALMIGVLPVVLLIVLVFFNTYVWIMSATITPKRLWLLVAILVTIAVTFVVSRTIERARPTLESASASARHLERLAGTPFEQMADPPRADPLTRGERWNEVFILAASQIAQILTVSLVSSGVFFVIGLVVLSPELLERWAHGGRPDAEIFGMLVPVPQALLNMTVFLAALTFMYISARVVSDSEYRGTFLEPLIDDLKLTMVARSRYRYNCPASVSHE</sequence>
<evidence type="ECO:0000313" key="5">
    <source>
        <dbReference type="Proteomes" id="UP000294952"/>
    </source>
</evidence>
<evidence type="ECO:0008006" key="6">
    <source>
        <dbReference type="Google" id="ProtNLM"/>
    </source>
</evidence>
<feature type="transmembrane region" description="Helical" evidence="1">
    <location>
        <begin position="163"/>
        <end position="186"/>
    </location>
</feature>
<name>A0A0J6VNB2_9MYCO</name>
<feature type="transmembrane region" description="Helical" evidence="1">
    <location>
        <begin position="36"/>
        <end position="55"/>
    </location>
</feature>
<dbReference type="AlphaFoldDB" id="A0A0J6VNB2"/>
<dbReference type="Proteomes" id="UP000036313">
    <property type="component" value="Unassembled WGS sequence"/>
</dbReference>
<protein>
    <recommendedName>
        <fullName evidence="6">Integral membrane protein</fullName>
    </recommendedName>
</protein>
<keyword evidence="1" id="KW-1133">Transmembrane helix</keyword>
<feature type="transmembrane region" description="Helical" evidence="1">
    <location>
        <begin position="127"/>
        <end position="151"/>
    </location>
</feature>
<gene>
    <name evidence="3" type="ORF">EUA04_04150</name>
    <name evidence="2" type="ORF">MOBUDSM44075_04025</name>
</gene>
<dbReference type="PATRIC" id="fig|1807.14.peg.4051"/>
<feature type="transmembrane region" description="Helical" evidence="1">
    <location>
        <begin position="75"/>
        <end position="92"/>
    </location>
</feature>
<feature type="transmembrane region" description="Helical" evidence="1">
    <location>
        <begin position="198"/>
        <end position="215"/>
    </location>
</feature>
<keyword evidence="1" id="KW-0812">Transmembrane</keyword>
<comment type="caution">
    <text evidence="2">The sequence shown here is derived from an EMBL/GenBank/DDBJ whole genome shotgun (WGS) entry which is preliminary data.</text>
</comment>
<dbReference type="EMBL" id="SDLP01000001">
    <property type="protein sequence ID" value="TDL12171.1"/>
    <property type="molecule type" value="Genomic_DNA"/>
</dbReference>
<feature type="transmembrane region" description="Helical" evidence="1">
    <location>
        <begin position="104"/>
        <end position="121"/>
    </location>
</feature>
<dbReference type="EMBL" id="JYNU01000030">
    <property type="protein sequence ID" value="KMO72510.1"/>
    <property type="molecule type" value="Genomic_DNA"/>
</dbReference>
<reference evidence="3 5" key="2">
    <citation type="submission" date="2019-01" db="EMBL/GenBank/DDBJ databases">
        <title>High-quality-draft genome sequences of five non-tuberculosis mycobacteriaceae isolated from a nosocomial environment.</title>
        <authorList>
            <person name="Tiago I."/>
            <person name="Alarico S."/>
            <person name="Pereira S.G."/>
            <person name="Coelho C."/>
            <person name="Maranha A."/>
            <person name="Empadinhas N."/>
        </authorList>
    </citation>
    <scope>NUCLEOTIDE SEQUENCE [LARGE SCALE GENOMIC DNA]</scope>
    <source>
        <strain evidence="3 5">22DIII</strain>
    </source>
</reference>
<dbReference type="RefSeq" id="WP_048424439.1">
    <property type="nucleotide sequence ID" value="NZ_JYNU01000030.1"/>
</dbReference>
<organism evidence="2 4">
    <name type="scientific">Mycolicibacterium obuense</name>
    <dbReference type="NCBI Taxonomy" id="1807"/>
    <lineage>
        <taxon>Bacteria</taxon>
        <taxon>Bacillati</taxon>
        <taxon>Actinomycetota</taxon>
        <taxon>Actinomycetes</taxon>
        <taxon>Mycobacteriales</taxon>
        <taxon>Mycobacteriaceae</taxon>
        <taxon>Mycolicibacterium</taxon>
    </lineage>
</organism>